<proteinExistence type="predicted"/>
<gene>
    <name evidence="1" type="ORF">OMP38_14645</name>
</gene>
<evidence type="ECO:0000313" key="1">
    <source>
        <dbReference type="EMBL" id="MDG0791955.1"/>
    </source>
</evidence>
<keyword evidence="2" id="KW-1185">Reference proteome</keyword>
<dbReference type="AlphaFoldDB" id="A0A9X4KLY8"/>
<reference evidence="1 2" key="1">
    <citation type="submission" date="2022-10" db="EMBL/GenBank/DDBJ databases">
        <title>Comparative genomic analysis of Cohnella hashimotonis sp. nov., isolated from the International Space Station.</title>
        <authorList>
            <person name="Simpson A."/>
            <person name="Venkateswaran K."/>
        </authorList>
    </citation>
    <scope>NUCLEOTIDE SEQUENCE [LARGE SCALE GENOMIC DNA]</scope>
    <source>
        <strain evidence="1 2">DSM 18997</strain>
    </source>
</reference>
<dbReference type="EMBL" id="JAPDHZ010000003">
    <property type="protein sequence ID" value="MDG0791955.1"/>
    <property type="molecule type" value="Genomic_DNA"/>
</dbReference>
<protein>
    <submittedName>
        <fullName evidence="1">Uncharacterized protein</fullName>
    </submittedName>
</protein>
<evidence type="ECO:0000313" key="2">
    <source>
        <dbReference type="Proteomes" id="UP001153387"/>
    </source>
</evidence>
<comment type="caution">
    <text evidence="1">The sequence shown here is derived from an EMBL/GenBank/DDBJ whole genome shotgun (WGS) entry which is preliminary data.</text>
</comment>
<accession>A0A9X4KLY8</accession>
<name>A0A9X4KLY8_9BACL</name>
<dbReference type="RefSeq" id="WP_277565794.1">
    <property type="nucleotide sequence ID" value="NZ_JAPDHZ010000003.1"/>
</dbReference>
<sequence>MNVPDNDFFTLCRLVSDAEDWYESGQMDAVGSYLKDMQRILNNQKKLRCTGALEITQPKYTRS</sequence>
<dbReference type="Proteomes" id="UP001153387">
    <property type="component" value="Unassembled WGS sequence"/>
</dbReference>
<organism evidence="1 2">
    <name type="scientific">Cohnella ginsengisoli</name>
    <dbReference type="NCBI Taxonomy" id="425004"/>
    <lineage>
        <taxon>Bacteria</taxon>
        <taxon>Bacillati</taxon>
        <taxon>Bacillota</taxon>
        <taxon>Bacilli</taxon>
        <taxon>Bacillales</taxon>
        <taxon>Paenibacillaceae</taxon>
        <taxon>Cohnella</taxon>
    </lineage>
</organism>